<keyword evidence="1" id="KW-0472">Membrane</keyword>
<reference evidence="2 3" key="1">
    <citation type="submission" date="2019-01" db="EMBL/GenBank/DDBJ databases">
        <title>Colonization of the human gut by bovine bacteria present in Parmesan cheese.</title>
        <authorList>
            <person name="Lugli G.A."/>
            <person name="Milani C."/>
        </authorList>
    </citation>
    <scope>NUCLEOTIDE SEQUENCE [LARGE SCALE GENOMIC DNA]</scope>
    <source>
        <strain evidence="2 3">LDELB18P1</strain>
    </source>
</reference>
<evidence type="ECO:0000313" key="3">
    <source>
        <dbReference type="Proteomes" id="UP000292818"/>
    </source>
</evidence>
<keyword evidence="1" id="KW-0812">Transmembrane</keyword>
<accession>A0A4Q7DTT0</accession>
<dbReference type="EMBL" id="SETJ01000075">
    <property type="protein sequence ID" value="RZM15707.1"/>
    <property type="molecule type" value="Genomic_DNA"/>
</dbReference>
<evidence type="ECO:0000313" key="2">
    <source>
        <dbReference type="EMBL" id="RZM15707.1"/>
    </source>
</evidence>
<comment type="caution">
    <text evidence="2">The sequence shown here is derived from an EMBL/GenBank/DDBJ whole genome shotgun (WGS) entry which is preliminary data.</text>
</comment>
<protein>
    <recommendedName>
        <fullName evidence="4">DUF4811 domain-containing protein</fullName>
    </recommendedName>
</protein>
<evidence type="ECO:0000256" key="1">
    <source>
        <dbReference type="SAM" id="Phobius"/>
    </source>
</evidence>
<feature type="transmembrane region" description="Helical" evidence="1">
    <location>
        <begin position="41"/>
        <end position="60"/>
    </location>
</feature>
<sequence length="237" mass="27440">MEALADFLYLHQSLEIICMAITLITAFIWALIKKDTPLKKGLIITSGAFLLLTAVFFFIGQRSPIKQYVNQVENVANNFSVIKVTQNSDAYKAYFKNHDGEKKTLNIRKKYAHLTYHESHGYLSIAIHANAESSKPIDINIDRLPKQKINKNAKNIYPLAVKSKKKDLRQLSKVVLQKKKYYLTLTNGKKIVKKERKVYIQYYMNAKREHATYDVKKHVITIYTNLEGNKRILFAKN</sequence>
<gene>
    <name evidence="2" type="ORF">LDELB18P1_1633</name>
</gene>
<evidence type="ECO:0008006" key="4">
    <source>
        <dbReference type="Google" id="ProtNLM"/>
    </source>
</evidence>
<organism evidence="2 3">
    <name type="scientific">Lactobacillus delbrueckii</name>
    <dbReference type="NCBI Taxonomy" id="1584"/>
    <lineage>
        <taxon>Bacteria</taxon>
        <taxon>Bacillati</taxon>
        <taxon>Bacillota</taxon>
        <taxon>Bacilli</taxon>
        <taxon>Lactobacillales</taxon>
        <taxon>Lactobacillaceae</taxon>
        <taxon>Lactobacillus</taxon>
    </lineage>
</organism>
<proteinExistence type="predicted"/>
<feature type="transmembrane region" description="Helical" evidence="1">
    <location>
        <begin position="12"/>
        <end position="32"/>
    </location>
</feature>
<dbReference type="RefSeq" id="WP_130137708.1">
    <property type="nucleotide sequence ID" value="NZ_SETJ01000075.1"/>
</dbReference>
<name>A0A4Q7DTT0_9LACO</name>
<dbReference type="Proteomes" id="UP000292818">
    <property type="component" value="Unassembled WGS sequence"/>
</dbReference>
<keyword evidence="1" id="KW-1133">Transmembrane helix</keyword>
<dbReference type="AlphaFoldDB" id="A0A4Q7DTT0"/>